<organism evidence="11 12">
    <name type="scientific">Mycteria americana</name>
    <name type="common">Wood stork</name>
    <dbReference type="NCBI Taxonomy" id="33587"/>
    <lineage>
        <taxon>Eukaryota</taxon>
        <taxon>Metazoa</taxon>
        <taxon>Chordata</taxon>
        <taxon>Craniata</taxon>
        <taxon>Vertebrata</taxon>
        <taxon>Euteleostomi</taxon>
        <taxon>Archelosauria</taxon>
        <taxon>Archosauria</taxon>
        <taxon>Dinosauria</taxon>
        <taxon>Saurischia</taxon>
        <taxon>Theropoda</taxon>
        <taxon>Coelurosauria</taxon>
        <taxon>Aves</taxon>
        <taxon>Neognathae</taxon>
        <taxon>Neoaves</taxon>
        <taxon>Aequornithes</taxon>
        <taxon>Ciconiiformes</taxon>
        <taxon>Ciconiidae</taxon>
        <taxon>Mycteria</taxon>
    </lineage>
</organism>
<dbReference type="PANTHER" id="PTHR47499:SF1">
    <property type="entry name" value="SERINE PROTEASE INHIBITOR KAZAL-TYPE 7"/>
    <property type="match status" value="1"/>
</dbReference>
<keyword evidence="12" id="KW-1185">Reference proteome</keyword>
<evidence type="ECO:0000256" key="9">
    <source>
        <dbReference type="SAM" id="MobiDB-lite"/>
    </source>
</evidence>
<dbReference type="FunFam" id="3.30.60.30:FF:000001">
    <property type="entry name" value="Serine peptidase inhibitor, Kazal type 5"/>
    <property type="match status" value="1"/>
</dbReference>
<dbReference type="CDD" id="cd00104">
    <property type="entry name" value="KAZAL_FS"/>
    <property type="match status" value="1"/>
</dbReference>
<keyword evidence="4" id="KW-0646">Protease inhibitor</keyword>
<dbReference type="AlphaFoldDB" id="A0AAN7MUZ5"/>
<dbReference type="InterPro" id="IPR002350">
    <property type="entry name" value="Kazal_dom"/>
</dbReference>
<feature type="compositionally biased region" description="Polar residues" evidence="9">
    <location>
        <begin position="207"/>
        <end position="225"/>
    </location>
</feature>
<dbReference type="PROSITE" id="PS00282">
    <property type="entry name" value="KAZAL_1"/>
    <property type="match status" value="1"/>
</dbReference>
<dbReference type="PROSITE" id="PS51465">
    <property type="entry name" value="KAZAL_2"/>
    <property type="match status" value="1"/>
</dbReference>
<dbReference type="EMBL" id="JAUNZN010000011">
    <property type="protein sequence ID" value="KAK4814050.1"/>
    <property type="molecule type" value="Genomic_DNA"/>
</dbReference>
<evidence type="ECO:0000256" key="2">
    <source>
        <dbReference type="ARBA" id="ARBA00019248"/>
    </source>
</evidence>
<comment type="subcellular location">
    <subcellularLocation>
        <location evidence="1">Secreted</location>
    </subcellularLocation>
</comment>
<dbReference type="InterPro" id="IPR036058">
    <property type="entry name" value="Kazal_dom_sf"/>
</dbReference>
<name>A0AAN7MUZ5_MYCAM</name>
<feature type="region of interest" description="Disordered" evidence="9">
    <location>
        <begin position="199"/>
        <end position="269"/>
    </location>
</feature>
<dbReference type="GO" id="GO:0005576">
    <property type="term" value="C:extracellular region"/>
    <property type="evidence" value="ECO:0007669"/>
    <property type="project" value="UniProtKB-SubCell"/>
</dbReference>
<evidence type="ECO:0000256" key="3">
    <source>
        <dbReference type="ARBA" id="ARBA00022525"/>
    </source>
</evidence>
<evidence type="ECO:0000256" key="1">
    <source>
        <dbReference type="ARBA" id="ARBA00004613"/>
    </source>
</evidence>
<proteinExistence type="predicted"/>
<keyword evidence="6" id="KW-0722">Serine protease inhibitor</keyword>
<feature type="domain" description="Kazal-like" evidence="10">
    <location>
        <begin position="319"/>
        <end position="381"/>
    </location>
</feature>
<keyword evidence="3" id="KW-0964">Secreted</keyword>
<evidence type="ECO:0000313" key="11">
    <source>
        <dbReference type="EMBL" id="KAK4814050.1"/>
    </source>
</evidence>
<evidence type="ECO:0000256" key="8">
    <source>
        <dbReference type="ARBA" id="ARBA00023180"/>
    </source>
</evidence>
<evidence type="ECO:0000313" key="12">
    <source>
        <dbReference type="Proteomes" id="UP001333110"/>
    </source>
</evidence>
<dbReference type="SMART" id="SM00280">
    <property type="entry name" value="KAZAL"/>
    <property type="match status" value="3"/>
</dbReference>
<sequence length="386" mass="42828">MEINGLFGFQCRIETLLCKSINKGNQNECMKIWSLLRSGKFSCPTNKEAFSSPDGKADLNKCLMCQRLLERDSKNKGSGGEANRNVNSSGEDDCREFRDLFNKGKLSCTRENDPVRDSSGKQHSNKCIMCAEKFKRENEQKLSRNRQGKDKDDCSEYRSQFEANGRLSCTRENDPVRDSSGKQHTNKCLMCAEKFKNEAQRGGQPGGTAQRNKPLTSKGTNQKSCGGSGSRQGMNEKRPFSLNRGPQGNMAQNGRNYNPAPDHNMQNRDTDTYQLPDLAGGVVDVLQGRGPHDKAWFASALSCMKEGLTSEPVPNMISFSLQLDCDRILHGVKGGRIFCSKSSQPVCGTDGKTYKNECDLCSAAMRASDYITVNYRGECRKPAPEV</sequence>
<dbReference type="Gene3D" id="3.30.60.30">
    <property type="match status" value="4"/>
</dbReference>
<feature type="compositionally biased region" description="Polar residues" evidence="9">
    <location>
        <begin position="244"/>
        <end position="256"/>
    </location>
</feature>
<evidence type="ECO:0000259" key="10">
    <source>
        <dbReference type="PROSITE" id="PS51465"/>
    </source>
</evidence>
<dbReference type="SUPFAM" id="SSF100895">
    <property type="entry name" value="Kazal-type serine protease inhibitors"/>
    <property type="match status" value="4"/>
</dbReference>
<reference evidence="11 12" key="1">
    <citation type="journal article" date="2023" name="J. Hered.">
        <title>Chromosome-level genome of the wood stork (Mycteria americana) provides insight into avian chromosome evolution.</title>
        <authorList>
            <person name="Flamio R. Jr."/>
            <person name="Ramstad K.M."/>
        </authorList>
    </citation>
    <scope>NUCLEOTIDE SEQUENCE [LARGE SCALE GENOMIC DNA]</scope>
    <source>
        <strain evidence="11">JAX WOST 10</strain>
    </source>
</reference>
<dbReference type="Pfam" id="PF00050">
    <property type="entry name" value="Kazal_1"/>
    <property type="match status" value="3"/>
</dbReference>
<protein>
    <recommendedName>
        <fullName evidence="2">Ovomucoid</fullName>
    </recommendedName>
</protein>
<dbReference type="Proteomes" id="UP001333110">
    <property type="component" value="Unassembled WGS sequence"/>
</dbReference>
<keyword evidence="7" id="KW-1015">Disulfide bond</keyword>
<keyword evidence="8" id="KW-0325">Glycoprotein</keyword>
<evidence type="ECO:0000256" key="6">
    <source>
        <dbReference type="ARBA" id="ARBA00022900"/>
    </source>
</evidence>
<evidence type="ECO:0000256" key="4">
    <source>
        <dbReference type="ARBA" id="ARBA00022690"/>
    </source>
</evidence>
<comment type="caution">
    <text evidence="11">The sequence shown here is derived from an EMBL/GenBank/DDBJ whole genome shotgun (WGS) entry which is preliminary data.</text>
</comment>
<evidence type="ECO:0000256" key="5">
    <source>
        <dbReference type="ARBA" id="ARBA00022737"/>
    </source>
</evidence>
<feature type="non-terminal residue" evidence="11">
    <location>
        <position position="386"/>
    </location>
</feature>
<dbReference type="GO" id="GO:0004867">
    <property type="term" value="F:serine-type endopeptidase inhibitor activity"/>
    <property type="evidence" value="ECO:0007669"/>
    <property type="project" value="UniProtKB-KW"/>
</dbReference>
<gene>
    <name evidence="11" type="ORF">QYF61_006557</name>
</gene>
<evidence type="ECO:0000256" key="7">
    <source>
        <dbReference type="ARBA" id="ARBA00023157"/>
    </source>
</evidence>
<dbReference type="InterPro" id="IPR050159">
    <property type="entry name" value="Kazal-type_SerProtInhib"/>
</dbReference>
<dbReference type="PANTHER" id="PTHR47499">
    <property type="entry name" value="SERINE PROTEASE INHIBITOR KAZAL-TYPE 7 SPINK7"/>
    <property type="match status" value="1"/>
</dbReference>
<accession>A0AAN7MUZ5</accession>
<keyword evidence="5" id="KW-0677">Repeat</keyword>